<dbReference type="InterPro" id="IPR002300">
    <property type="entry name" value="aa-tRNA-synth_Ia"/>
</dbReference>
<keyword evidence="6 10" id="KW-0067">ATP-binding</keyword>
<reference evidence="12" key="1">
    <citation type="submission" date="2021-05" db="EMBL/GenBank/DDBJ databases">
        <authorList>
            <person name="Alioto T."/>
            <person name="Alioto T."/>
            <person name="Gomez Garrido J."/>
        </authorList>
    </citation>
    <scope>NUCLEOTIDE SEQUENCE</scope>
</reference>
<dbReference type="GO" id="GO:0006429">
    <property type="term" value="P:leucyl-tRNA aminoacylation"/>
    <property type="evidence" value="ECO:0007669"/>
    <property type="project" value="InterPro"/>
</dbReference>
<dbReference type="FunFam" id="1.10.730.10:FF:000002">
    <property type="entry name" value="Leucine--tRNA ligase"/>
    <property type="match status" value="1"/>
</dbReference>
<dbReference type="GO" id="GO:0032543">
    <property type="term" value="P:mitochondrial translation"/>
    <property type="evidence" value="ECO:0007669"/>
    <property type="project" value="TreeGrafter"/>
</dbReference>
<sequence>MTLLVKLRVVPPAPWGGIIRLFSNMDLLKEHLTDEVKLKIESKYKDRISVNRSRDNGTGDNLNYYVLSMFPYPSGALHMGHVRVYTISDTLARYHALTGKQVFQPMGWDGFGLPAENAAHENAVDPAQWTRENIAAMKQQMEGFGCQFNWESELATCEPAYYKWTQALFLDMYRAGLVYRKEAFVNWDPVDRTVLADEQVDSEGRSWRSGAKVEKRTLSQWFVRTTQLAKDLYDGLSDPLLEDWKDIVYLQRHWIGEPNGVSFDLELEPAVGTNVSPAAGGGGSNFLNVWLAEERIELIGNQAGTFIGVKSGHFLVKNKSEGSGLVGFVRNPFTRCRIPILVSDCIEYDAGREEKLCLASDGPEETKLSRQHGLAVDSNNRGDYSKQWSKEEICTFAQKSRIGGYPVSSKLRDWLISRQRYWGTPIPMVHCGSCGTLPVPLSSLPVTLPPSPPLPLSHHTDWQRVQCPRCGAGDARRETDTMDTFVDSSWYYARYLDPNNTECAFSAAQARSWLPVDLYVGGKEHAVLHLYYARFVAHFLHAQGRTPTREPFKRLLVQGMIMGQTHREQSTGKYLKPDEVYTGGGGGGKKSTKSEGTVYSVATREPVTVSWEKMSKSKHNGVNPAYLVKQYGVDTMRLFVLCDVAPTSQKNWSHAAFPGILNWQVKLWLLVKDYLRYSRDPDSLIRTKLTPEQTAAAEHKLCAVRNQTVRAVTYAYSRNHQLNAAICRLQSYTTSLRNTAPSIKASSPVYSRYVAELLTMLAPMTPHLSCFLWECCEFPGHLWDTSAAPSWPQVDDHWPLSFRVLIHKKPILTVPVVKSELVKLSKGTALALFIEQVRANEKTMAAYRYLLDLETELSEENEHIQFSIDPNEEAVLTLPLAMKRAKPDETVETQDEETRGHG</sequence>
<dbReference type="FunFam" id="3.40.50.620:FF:000100">
    <property type="entry name" value="probable leucine--tRNA ligase, mitochondrial"/>
    <property type="match status" value="1"/>
</dbReference>
<evidence type="ECO:0000256" key="10">
    <source>
        <dbReference type="RuleBase" id="RU363035"/>
    </source>
</evidence>
<dbReference type="InterPro" id="IPR001412">
    <property type="entry name" value="aa-tRNA-synth_I_CS"/>
</dbReference>
<dbReference type="EMBL" id="HBUF01545446">
    <property type="protein sequence ID" value="CAG6756752.1"/>
    <property type="molecule type" value="Transcribed_RNA"/>
</dbReference>
<dbReference type="FunFam" id="3.40.50.620:FF:000003">
    <property type="entry name" value="Leucine--tRNA ligase"/>
    <property type="match status" value="1"/>
</dbReference>
<accession>A0A8D9A0J1</accession>
<name>A0A8D9A0J1_9HEMI</name>
<dbReference type="GO" id="GO:0005524">
    <property type="term" value="F:ATP binding"/>
    <property type="evidence" value="ECO:0007669"/>
    <property type="project" value="UniProtKB-KW"/>
</dbReference>
<dbReference type="GO" id="GO:0005759">
    <property type="term" value="C:mitochondrial matrix"/>
    <property type="evidence" value="ECO:0007669"/>
    <property type="project" value="UniProtKB-SubCell"/>
</dbReference>
<organism evidence="12">
    <name type="scientific">Cacopsylla melanoneura</name>
    <dbReference type="NCBI Taxonomy" id="428564"/>
    <lineage>
        <taxon>Eukaryota</taxon>
        <taxon>Metazoa</taxon>
        <taxon>Ecdysozoa</taxon>
        <taxon>Arthropoda</taxon>
        <taxon>Hexapoda</taxon>
        <taxon>Insecta</taxon>
        <taxon>Pterygota</taxon>
        <taxon>Neoptera</taxon>
        <taxon>Paraneoptera</taxon>
        <taxon>Hemiptera</taxon>
        <taxon>Sternorrhyncha</taxon>
        <taxon>Psylloidea</taxon>
        <taxon>Psyllidae</taxon>
        <taxon>Psyllinae</taxon>
        <taxon>Cacopsylla</taxon>
    </lineage>
</organism>
<evidence type="ECO:0000256" key="3">
    <source>
        <dbReference type="ARBA" id="ARBA00013164"/>
    </source>
</evidence>
<evidence type="ECO:0000256" key="2">
    <source>
        <dbReference type="ARBA" id="ARBA00005594"/>
    </source>
</evidence>
<dbReference type="PROSITE" id="PS00178">
    <property type="entry name" value="AA_TRNA_LIGASE_I"/>
    <property type="match status" value="1"/>
</dbReference>
<dbReference type="InterPro" id="IPR009080">
    <property type="entry name" value="tRNAsynth_Ia_anticodon-bd"/>
</dbReference>
<keyword evidence="5 10" id="KW-0547">Nucleotide-binding</keyword>
<keyword evidence="4 10" id="KW-0436">Ligase</keyword>
<evidence type="ECO:0000256" key="7">
    <source>
        <dbReference type="ARBA" id="ARBA00022917"/>
    </source>
</evidence>
<evidence type="ECO:0000256" key="1">
    <source>
        <dbReference type="ARBA" id="ARBA00004305"/>
    </source>
</evidence>
<dbReference type="PANTHER" id="PTHR43740:SF2">
    <property type="entry name" value="LEUCINE--TRNA LIGASE, MITOCHONDRIAL"/>
    <property type="match status" value="1"/>
</dbReference>
<evidence type="ECO:0000256" key="4">
    <source>
        <dbReference type="ARBA" id="ARBA00022598"/>
    </source>
</evidence>
<comment type="subcellular location">
    <subcellularLocation>
        <location evidence="1">Mitochondrion matrix</location>
    </subcellularLocation>
</comment>
<keyword evidence="7 10" id="KW-0648">Protein biosynthesis</keyword>
<evidence type="ECO:0000256" key="8">
    <source>
        <dbReference type="ARBA" id="ARBA00023146"/>
    </source>
</evidence>
<dbReference type="CDD" id="cd00812">
    <property type="entry name" value="LeuRS_core"/>
    <property type="match status" value="1"/>
</dbReference>
<dbReference type="Gene3D" id="1.10.730.10">
    <property type="entry name" value="Isoleucyl-tRNA Synthetase, Domain 1"/>
    <property type="match status" value="1"/>
</dbReference>
<protein>
    <recommendedName>
        <fullName evidence="3">leucine--tRNA ligase</fullName>
        <ecNumber evidence="3">6.1.1.4</ecNumber>
    </recommendedName>
    <alternativeName>
        <fullName evidence="9">Leucyl-tRNA synthetase</fullName>
    </alternativeName>
</protein>
<dbReference type="PANTHER" id="PTHR43740">
    <property type="entry name" value="LEUCYL-TRNA SYNTHETASE"/>
    <property type="match status" value="1"/>
</dbReference>
<dbReference type="SUPFAM" id="SSF52374">
    <property type="entry name" value="Nucleotidylyl transferase"/>
    <property type="match status" value="1"/>
</dbReference>
<comment type="similarity">
    <text evidence="2 10">Belongs to the class-I aminoacyl-tRNA synthetase family.</text>
</comment>
<dbReference type="AlphaFoldDB" id="A0A8D9A0J1"/>
<feature type="domain" description="Aminoacyl-tRNA synthetase class Ia" evidence="11">
    <location>
        <begin position="612"/>
        <end position="647"/>
    </location>
</feature>
<dbReference type="PRINTS" id="PR00985">
    <property type="entry name" value="TRNASYNTHLEU"/>
</dbReference>
<feature type="domain" description="Aminoacyl-tRNA synthetase class Ia" evidence="11">
    <location>
        <begin position="410"/>
        <end position="580"/>
    </location>
</feature>
<evidence type="ECO:0000256" key="5">
    <source>
        <dbReference type="ARBA" id="ARBA00022741"/>
    </source>
</evidence>
<dbReference type="EC" id="6.1.1.4" evidence="3"/>
<dbReference type="Gene3D" id="3.40.50.620">
    <property type="entry name" value="HUPs"/>
    <property type="match status" value="2"/>
</dbReference>
<dbReference type="InterPro" id="IPR002302">
    <property type="entry name" value="Leu-tRNA-ligase"/>
</dbReference>
<dbReference type="SUPFAM" id="SSF47323">
    <property type="entry name" value="Anticodon-binding domain of a subclass of class I aminoacyl-tRNA synthetases"/>
    <property type="match status" value="1"/>
</dbReference>
<dbReference type="GO" id="GO:0004823">
    <property type="term" value="F:leucine-tRNA ligase activity"/>
    <property type="evidence" value="ECO:0007669"/>
    <property type="project" value="UniProtKB-EC"/>
</dbReference>
<proteinExistence type="inferred from homology"/>
<feature type="domain" description="Aminoacyl-tRNA synthetase class Ia" evidence="11">
    <location>
        <begin position="61"/>
        <end position="234"/>
    </location>
</feature>
<keyword evidence="8 10" id="KW-0030">Aminoacyl-tRNA synthetase</keyword>
<evidence type="ECO:0000259" key="11">
    <source>
        <dbReference type="Pfam" id="PF00133"/>
    </source>
</evidence>
<evidence type="ECO:0000256" key="6">
    <source>
        <dbReference type="ARBA" id="ARBA00022840"/>
    </source>
</evidence>
<dbReference type="Pfam" id="PF00133">
    <property type="entry name" value="tRNA-synt_1"/>
    <property type="match status" value="3"/>
</dbReference>
<evidence type="ECO:0000313" key="12">
    <source>
        <dbReference type="EMBL" id="CAG6756752.1"/>
    </source>
</evidence>
<evidence type="ECO:0000256" key="9">
    <source>
        <dbReference type="ARBA" id="ARBA00030520"/>
    </source>
</evidence>
<dbReference type="InterPro" id="IPR014729">
    <property type="entry name" value="Rossmann-like_a/b/a_fold"/>
</dbReference>